<dbReference type="SUPFAM" id="SSF101821">
    <property type="entry name" value="Aminopeptidase/glucanase lid domain"/>
    <property type="match status" value="1"/>
</dbReference>
<protein>
    <recommendedName>
        <fullName evidence="10">M18 family aminopeptidase</fullName>
        <ecNumber evidence="10">3.4.11.-</ecNumber>
    </recommendedName>
</protein>
<proteinExistence type="inferred from homology"/>
<evidence type="ECO:0000256" key="6">
    <source>
        <dbReference type="ARBA" id="ARBA00022801"/>
    </source>
</evidence>
<evidence type="ECO:0000313" key="11">
    <source>
        <dbReference type="EMBL" id="MEQ2518858.1"/>
    </source>
</evidence>
<sequence length="468" mass="51709">MEKEKTAGQQLAEKILYEPEHIWDAAPQARQEAMDFCEDYKSFLNAAKTEREAVSEIVRRVEAAGYVPFEVGKTYSAGDKIYFNNREKAVICATLGQKGVQEGTHLMIAHIDSPRLDLKPNPLYEDSELALFKTHYYGGIRKYQWGATPLSLHGVVVKSNGEKVTVRIGEDEGDPVFCVTDLLPHLAAEQSKRSLGEGLKGEELNILVGSLPYEDKEVKERVKLQIMNLLYEKYGFTERDFTRAELEAVPAFKAVDVGLDRSMIGSYGHDDRVCAYTALQAEIQVKNPTYTTVCVLTDKEETGSDGVTGLQCDYLFHFLGHLADMQNANYKVMLANSKCLSADVNAAFDPTFPDVLERRNAAFLNRGVAVTKYTGARGKSSTNDAGAEMMGYVTNLLDAKGVIWQTGELGKVDMGGGGTIAKYVANRNVDVVDIGVPMLSMHAPFELVAKLDVYMTYKAFAAFAESDF</sequence>
<comment type="similarity">
    <text evidence="2 9">Belongs to the peptidase M18 family.</text>
</comment>
<accession>A0ABV1GAT6</accession>
<dbReference type="GO" id="GO:0004177">
    <property type="term" value="F:aminopeptidase activity"/>
    <property type="evidence" value="ECO:0007669"/>
    <property type="project" value="UniProtKB-KW"/>
</dbReference>
<name>A0ABV1GAT6_9FIRM</name>
<evidence type="ECO:0000256" key="3">
    <source>
        <dbReference type="ARBA" id="ARBA00022438"/>
    </source>
</evidence>
<dbReference type="PANTHER" id="PTHR28570:SF2">
    <property type="entry name" value="M18 FAMILY AMINOPEPTIDASE 1-RELATED"/>
    <property type="match status" value="1"/>
</dbReference>
<evidence type="ECO:0000256" key="8">
    <source>
        <dbReference type="ARBA" id="ARBA00023049"/>
    </source>
</evidence>
<dbReference type="EMBL" id="JBBMFA010000011">
    <property type="protein sequence ID" value="MEQ2518858.1"/>
    <property type="molecule type" value="Genomic_DNA"/>
</dbReference>
<evidence type="ECO:0000256" key="4">
    <source>
        <dbReference type="ARBA" id="ARBA00022670"/>
    </source>
</evidence>
<dbReference type="InterPro" id="IPR023358">
    <property type="entry name" value="Peptidase_M18_dom2"/>
</dbReference>
<dbReference type="PRINTS" id="PR00932">
    <property type="entry name" value="AMINO1PTASE"/>
</dbReference>
<keyword evidence="5 9" id="KW-0479">Metal-binding</keyword>
<dbReference type="NCBIfam" id="NF002600">
    <property type="entry name" value="PRK02256.1"/>
    <property type="match status" value="1"/>
</dbReference>
<dbReference type="SUPFAM" id="SSF53187">
    <property type="entry name" value="Zn-dependent exopeptidases"/>
    <property type="match status" value="1"/>
</dbReference>
<dbReference type="RefSeq" id="WP_349213983.1">
    <property type="nucleotide sequence ID" value="NZ_JBBMFA010000011.1"/>
</dbReference>
<dbReference type="PANTHER" id="PTHR28570">
    <property type="entry name" value="ASPARTYL AMINOPEPTIDASE"/>
    <property type="match status" value="1"/>
</dbReference>
<dbReference type="Proteomes" id="UP001477672">
    <property type="component" value="Unassembled WGS sequence"/>
</dbReference>
<dbReference type="Gene3D" id="2.30.250.10">
    <property type="entry name" value="Aminopeptidase i, Domain 2"/>
    <property type="match status" value="1"/>
</dbReference>
<keyword evidence="6 9" id="KW-0378">Hydrolase</keyword>
<evidence type="ECO:0000256" key="2">
    <source>
        <dbReference type="ARBA" id="ARBA00008290"/>
    </source>
</evidence>
<keyword evidence="3 9" id="KW-0031">Aminopeptidase</keyword>
<gene>
    <name evidence="11" type="ORF">WMO24_00135</name>
</gene>
<evidence type="ECO:0000256" key="1">
    <source>
        <dbReference type="ARBA" id="ARBA00001947"/>
    </source>
</evidence>
<keyword evidence="12" id="KW-1185">Reference proteome</keyword>
<evidence type="ECO:0000256" key="5">
    <source>
        <dbReference type="ARBA" id="ARBA00022723"/>
    </source>
</evidence>
<keyword evidence="8 9" id="KW-0482">Metalloprotease</keyword>
<evidence type="ECO:0000256" key="7">
    <source>
        <dbReference type="ARBA" id="ARBA00022833"/>
    </source>
</evidence>
<reference evidence="11 12" key="1">
    <citation type="submission" date="2024-03" db="EMBL/GenBank/DDBJ databases">
        <title>Human intestinal bacterial collection.</title>
        <authorList>
            <person name="Pauvert C."/>
            <person name="Hitch T.C.A."/>
            <person name="Clavel T."/>
        </authorList>
    </citation>
    <scope>NUCLEOTIDE SEQUENCE [LARGE SCALE GENOMIC DNA]</scope>
    <source>
        <strain evidence="11 12">CLA-JM-H11</strain>
    </source>
</reference>
<keyword evidence="4 9" id="KW-0645">Protease</keyword>
<dbReference type="Gene3D" id="3.40.630.10">
    <property type="entry name" value="Zn peptidases"/>
    <property type="match status" value="1"/>
</dbReference>
<organism evidence="11 12">
    <name type="scientific">Ruthenibacterium intestinale</name>
    <dbReference type="NCBI Taxonomy" id="3133163"/>
    <lineage>
        <taxon>Bacteria</taxon>
        <taxon>Bacillati</taxon>
        <taxon>Bacillota</taxon>
        <taxon>Clostridia</taxon>
        <taxon>Eubacteriales</taxon>
        <taxon>Oscillospiraceae</taxon>
        <taxon>Ruthenibacterium</taxon>
    </lineage>
</organism>
<evidence type="ECO:0000256" key="9">
    <source>
        <dbReference type="RuleBase" id="RU004386"/>
    </source>
</evidence>
<comment type="caution">
    <text evidence="11">The sequence shown here is derived from an EMBL/GenBank/DDBJ whole genome shotgun (WGS) entry which is preliminary data.</text>
</comment>
<evidence type="ECO:0000313" key="12">
    <source>
        <dbReference type="Proteomes" id="UP001477672"/>
    </source>
</evidence>
<dbReference type="EC" id="3.4.11.-" evidence="10"/>
<dbReference type="Pfam" id="PF02127">
    <property type="entry name" value="Peptidase_M18"/>
    <property type="match status" value="1"/>
</dbReference>
<keyword evidence="7 9" id="KW-0862">Zinc</keyword>
<evidence type="ECO:0000256" key="10">
    <source>
        <dbReference type="RuleBase" id="RU004387"/>
    </source>
</evidence>
<comment type="cofactor">
    <cofactor evidence="1 10">
        <name>Zn(2+)</name>
        <dbReference type="ChEBI" id="CHEBI:29105"/>
    </cofactor>
</comment>
<dbReference type="InterPro" id="IPR001948">
    <property type="entry name" value="Peptidase_M18"/>
</dbReference>